<protein>
    <submittedName>
        <fullName evidence="2">Uncharacterized protein</fullName>
    </submittedName>
</protein>
<reference evidence="2" key="1">
    <citation type="submission" date="2019-08" db="EMBL/GenBank/DDBJ databases">
        <authorList>
            <person name="Kucharzyk K."/>
            <person name="Murdoch R.W."/>
            <person name="Higgins S."/>
            <person name="Loffler F."/>
        </authorList>
    </citation>
    <scope>NUCLEOTIDE SEQUENCE</scope>
</reference>
<dbReference type="EMBL" id="VSSQ01052135">
    <property type="protein sequence ID" value="MPN06239.1"/>
    <property type="molecule type" value="Genomic_DNA"/>
</dbReference>
<proteinExistence type="predicted"/>
<organism evidence="2">
    <name type="scientific">bioreactor metagenome</name>
    <dbReference type="NCBI Taxonomy" id="1076179"/>
    <lineage>
        <taxon>unclassified sequences</taxon>
        <taxon>metagenomes</taxon>
        <taxon>ecological metagenomes</taxon>
    </lineage>
</organism>
<sequence length="58" mass="6812">MDMAHKAFHQVKEPVGHLAFAHDIGGKDKHRHRQQNKRRDSGNQHLNQQLRFYVGKVI</sequence>
<accession>A0A645EYI8</accession>
<comment type="caution">
    <text evidence="2">The sequence shown here is derived from an EMBL/GenBank/DDBJ whole genome shotgun (WGS) entry which is preliminary data.</text>
</comment>
<dbReference type="AlphaFoldDB" id="A0A645EYI8"/>
<name>A0A645EYI8_9ZZZZ</name>
<evidence type="ECO:0000313" key="2">
    <source>
        <dbReference type="EMBL" id="MPN06239.1"/>
    </source>
</evidence>
<evidence type="ECO:0000256" key="1">
    <source>
        <dbReference type="SAM" id="MobiDB-lite"/>
    </source>
</evidence>
<gene>
    <name evidence="2" type="ORF">SDC9_153495</name>
</gene>
<feature type="region of interest" description="Disordered" evidence="1">
    <location>
        <begin position="23"/>
        <end position="47"/>
    </location>
</feature>